<protein>
    <recommendedName>
        <fullName evidence="1">SAV-6107-like HEPN domain-containing protein</fullName>
    </recommendedName>
</protein>
<dbReference type="InterPro" id="IPR040891">
    <property type="entry name" value="HEPN_SAV_6107"/>
</dbReference>
<evidence type="ECO:0000313" key="2">
    <source>
        <dbReference type="EMBL" id="GAA1605485.1"/>
    </source>
</evidence>
<keyword evidence="3" id="KW-1185">Reference proteome</keyword>
<dbReference type="RefSeq" id="WP_344220926.1">
    <property type="nucleotide sequence ID" value="NZ_BAAAOS010000055.1"/>
</dbReference>
<feature type="domain" description="SAV-6107-like HEPN" evidence="1">
    <location>
        <begin position="28"/>
        <end position="128"/>
    </location>
</feature>
<name>A0ABN2EG76_9ACTN</name>
<sequence>MTVSPVSPAAAGSASRDLSRARAALAEAREADDHLIRYSSAHVAALRIAAAVLAVRARPVRSGPRRRVQRNAWVLLSEVAPEFGEWASFFAAGATQRAAAEAGLERAVTTREADDLVRAVETFYALVESSLHLAPHQAVLPDASNPQSVLAQPWMQAS</sequence>
<proteinExistence type="predicted"/>
<dbReference type="Pfam" id="PF18726">
    <property type="entry name" value="HEPN_SAV_6107"/>
    <property type="match status" value="1"/>
</dbReference>
<gene>
    <name evidence="2" type="ORF">GCM10009789_69250</name>
</gene>
<dbReference type="Proteomes" id="UP001500393">
    <property type="component" value="Unassembled WGS sequence"/>
</dbReference>
<comment type="caution">
    <text evidence="2">The sequence shown here is derived from an EMBL/GenBank/DDBJ whole genome shotgun (WGS) entry which is preliminary data.</text>
</comment>
<organism evidence="2 3">
    <name type="scientific">Kribbella sancticallisti</name>
    <dbReference type="NCBI Taxonomy" id="460087"/>
    <lineage>
        <taxon>Bacteria</taxon>
        <taxon>Bacillati</taxon>
        <taxon>Actinomycetota</taxon>
        <taxon>Actinomycetes</taxon>
        <taxon>Propionibacteriales</taxon>
        <taxon>Kribbellaceae</taxon>
        <taxon>Kribbella</taxon>
    </lineage>
</organism>
<reference evidence="2 3" key="1">
    <citation type="journal article" date="2019" name="Int. J. Syst. Evol. Microbiol.">
        <title>The Global Catalogue of Microorganisms (GCM) 10K type strain sequencing project: providing services to taxonomists for standard genome sequencing and annotation.</title>
        <authorList>
            <consortium name="The Broad Institute Genomics Platform"/>
            <consortium name="The Broad Institute Genome Sequencing Center for Infectious Disease"/>
            <person name="Wu L."/>
            <person name="Ma J."/>
        </authorList>
    </citation>
    <scope>NUCLEOTIDE SEQUENCE [LARGE SCALE GENOMIC DNA]</scope>
    <source>
        <strain evidence="2 3">JCM 14969</strain>
    </source>
</reference>
<accession>A0ABN2EG76</accession>
<dbReference type="EMBL" id="BAAAOS010000055">
    <property type="protein sequence ID" value="GAA1605485.1"/>
    <property type="molecule type" value="Genomic_DNA"/>
</dbReference>
<evidence type="ECO:0000313" key="3">
    <source>
        <dbReference type="Proteomes" id="UP001500393"/>
    </source>
</evidence>
<evidence type="ECO:0000259" key="1">
    <source>
        <dbReference type="Pfam" id="PF18726"/>
    </source>
</evidence>